<dbReference type="CDD" id="cd18579">
    <property type="entry name" value="ABC_6TM_ABCC_D1"/>
    <property type="match status" value="1"/>
</dbReference>
<dbReference type="CDD" id="cd03244">
    <property type="entry name" value="ABCC_MRP_domain2"/>
    <property type="match status" value="1"/>
</dbReference>
<keyword evidence="5" id="KW-0677">Repeat</keyword>
<protein>
    <submittedName>
        <fullName evidence="14">p-loop containing nucleoside triphosphate hydrolase protein</fullName>
    </submittedName>
</protein>
<accession>A0A1E7F5Q3</accession>
<evidence type="ECO:0000313" key="15">
    <source>
        <dbReference type="Proteomes" id="UP000095751"/>
    </source>
</evidence>
<feature type="region of interest" description="Disordered" evidence="10">
    <location>
        <begin position="582"/>
        <end position="601"/>
    </location>
</feature>
<evidence type="ECO:0000256" key="5">
    <source>
        <dbReference type="ARBA" id="ARBA00022737"/>
    </source>
</evidence>
<evidence type="ECO:0000259" key="12">
    <source>
        <dbReference type="PROSITE" id="PS50893"/>
    </source>
</evidence>
<dbReference type="InterPro" id="IPR050173">
    <property type="entry name" value="ABC_transporter_C-like"/>
</dbReference>
<dbReference type="PANTHER" id="PTHR24223:SF443">
    <property type="entry name" value="MULTIDRUG-RESISTANCE LIKE PROTEIN 1, ISOFORM I"/>
    <property type="match status" value="1"/>
</dbReference>
<dbReference type="InterPro" id="IPR044726">
    <property type="entry name" value="ABCC_6TM_D2"/>
</dbReference>
<feature type="transmembrane region" description="Helical" evidence="11">
    <location>
        <begin position="705"/>
        <end position="726"/>
    </location>
</feature>
<keyword evidence="7" id="KW-0067">ATP-binding</keyword>
<dbReference type="FunFam" id="1.20.1560.10:FF:000010">
    <property type="entry name" value="Multidrug resistance-associated ABC transporter"/>
    <property type="match status" value="1"/>
</dbReference>
<feature type="transmembrane region" description="Helical" evidence="11">
    <location>
        <begin position="842"/>
        <end position="872"/>
    </location>
</feature>
<feature type="transmembrane region" description="Helical" evidence="11">
    <location>
        <begin position="669"/>
        <end position="693"/>
    </location>
</feature>
<feature type="transmembrane region" description="Helical" evidence="11">
    <location>
        <begin position="746"/>
        <end position="779"/>
    </location>
</feature>
<comment type="similarity">
    <text evidence="2">Belongs to the ABC transporter superfamily. ABCC family. Conjugate transporter (TC 3.A.1.208) subfamily.</text>
</comment>
<dbReference type="FunFam" id="3.40.50.300:FF:000610">
    <property type="entry name" value="Multidrug resistance-associated ABC transporter"/>
    <property type="match status" value="1"/>
</dbReference>
<feature type="transmembrane region" description="Helical" evidence="11">
    <location>
        <begin position="629"/>
        <end position="649"/>
    </location>
</feature>
<dbReference type="CDD" id="cd03250">
    <property type="entry name" value="ABCC_MRP_domain1"/>
    <property type="match status" value="1"/>
</dbReference>
<dbReference type="PROSITE" id="PS50929">
    <property type="entry name" value="ABC_TM1F"/>
    <property type="match status" value="2"/>
</dbReference>
<comment type="subcellular location">
    <subcellularLocation>
        <location evidence="1">Vacuole membrane</location>
        <topology evidence="1">Multi-pass membrane protein</topology>
    </subcellularLocation>
</comment>
<feature type="domain" description="ABC transporter" evidence="12">
    <location>
        <begin position="311"/>
        <end position="552"/>
    </location>
</feature>
<evidence type="ECO:0000256" key="6">
    <source>
        <dbReference type="ARBA" id="ARBA00022741"/>
    </source>
</evidence>
<gene>
    <name evidence="14" type="ORF">FRACYDRAFT_188512</name>
</gene>
<dbReference type="Proteomes" id="UP000095751">
    <property type="component" value="Unassembled WGS sequence"/>
</dbReference>
<keyword evidence="8 11" id="KW-1133">Transmembrane helix</keyword>
<feature type="transmembrane region" description="Helical" evidence="11">
    <location>
        <begin position="884"/>
        <end position="906"/>
    </location>
</feature>
<dbReference type="SMART" id="SM00382">
    <property type="entry name" value="AAA"/>
    <property type="match status" value="2"/>
</dbReference>
<dbReference type="InterPro" id="IPR017871">
    <property type="entry name" value="ABC_transporter-like_CS"/>
</dbReference>
<dbReference type="InterPro" id="IPR011527">
    <property type="entry name" value="ABC1_TM_dom"/>
</dbReference>
<dbReference type="EMBL" id="KV784361">
    <property type="protein sequence ID" value="OEU13521.1"/>
    <property type="molecule type" value="Genomic_DNA"/>
</dbReference>
<feature type="transmembrane region" description="Helical" evidence="11">
    <location>
        <begin position="139"/>
        <end position="158"/>
    </location>
</feature>
<name>A0A1E7F5Q3_9STRA</name>
<dbReference type="InterPro" id="IPR027417">
    <property type="entry name" value="P-loop_NTPase"/>
</dbReference>
<feature type="domain" description="ABC transmembrane type-1" evidence="13">
    <location>
        <begin position="645"/>
        <end position="914"/>
    </location>
</feature>
<dbReference type="FunCoup" id="A0A1E7F5Q3">
    <property type="interactions" value="3"/>
</dbReference>
<dbReference type="InParanoid" id="A0A1E7F5Q3"/>
<keyword evidence="4 11" id="KW-0812">Transmembrane</keyword>
<dbReference type="InterPro" id="IPR003439">
    <property type="entry name" value="ABC_transporter-like_ATP-bd"/>
</dbReference>
<dbReference type="CDD" id="cd18580">
    <property type="entry name" value="ABC_6TM_ABCC_D2"/>
    <property type="match status" value="1"/>
</dbReference>
<evidence type="ECO:0000259" key="13">
    <source>
        <dbReference type="PROSITE" id="PS50929"/>
    </source>
</evidence>
<keyword evidence="6" id="KW-0547">Nucleotide-binding</keyword>
<evidence type="ECO:0000256" key="10">
    <source>
        <dbReference type="SAM" id="MobiDB-lite"/>
    </source>
</evidence>
<dbReference type="InterPro" id="IPR036640">
    <property type="entry name" value="ABC1_TM_sf"/>
</dbReference>
<evidence type="ECO:0000256" key="7">
    <source>
        <dbReference type="ARBA" id="ARBA00022840"/>
    </source>
</evidence>
<keyword evidence="14" id="KW-0378">Hydrolase</keyword>
<feature type="transmembrane region" description="Helical" evidence="11">
    <location>
        <begin position="36"/>
        <end position="55"/>
    </location>
</feature>
<feature type="compositionally biased region" description="Basic and acidic residues" evidence="10">
    <location>
        <begin position="586"/>
        <end position="601"/>
    </location>
</feature>
<evidence type="ECO:0000313" key="14">
    <source>
        <dbReference type="EMBL" id="OEU13521.1"/>
    </source>
</evidence>
<dbReference type="OrthoDB" id="6500128at2759"/>
<dbReference type="SUPFAM" id="SSF90123">
    <property type="entry name" value="ABC transporter transmembrane region"/>
    <property type="match status" value="2"/>
</dbReference>
<dbReference type="Pfam" id="PF00664">
    <property type="entry name" value="ABC_membrane"/>
    <property type="match status" value="2"/>
</dbReference>
<dbReference type="SUPFAM" id="SSF52540">
    <property type="entry name" value="P-loop containing nucleoside triphosphate hydrolases"/>
    <property type="match status" value="2"/>
</dbReference>
<keyword evidence="9 11" id="KW-0472">Membrane</keyword>
<evidence type="ECO:0000256" key="8">
    <source>
        <dbReference type="ARBA" id="ARBA00022989"/>
    </source>
</evidence>
<evidence type="ECO:0000256" key="11">
    <source>
        <dbReference type="SAM" id="Phobius"/>
    </source>
</evidence>
<evidence type="ECO:0000256" key="4">
    <source>
        <dbReference type="ARBA" id="ARBA00022692"/>
    </source>
</evidence>
<dbReference type="InterPro" id="IPR044746">
    <property type="entry name" value="ABCC_6TM_D1"/>
</dbReference>
<dbReference type="PANTHER" id="PTHR24223">
    <property type="entry name" value="ATP-BINDING CASSETTE SUB-FAMILY C"/>
    <property type="match status" value="1"/>
</dbReference>
<evidence type="ECO:0000256" key="3">
    <source>
        <dbReference type="ARBA" id="ARBA00022448"/>
    </source>
</evidence>
<reference evidence="14 15" key="1">
    <citation type="submission" date="2016-09" db="EMBL/GenBank/DDBJ databases">
        <title>Extensive genetic diversity and differential bi-allelic expression allows diatom success in the polar Southern Ocean.</title>
        <authorList>
            <consortium name="DOE Joint Genome Institute"/>
            <person name="Mock T."/>
            <person name="Otillar R.P."/>
            <person name="Strauss J."/>
            <person name="Dupont C."/>
            <person name="Frickenhaus S."/>
            <person name="Maumus F."/>
            <person name="Mcmullan M."/>
            <person name="Sanges R."/>
            <person name="Schmutz J."/>
            <person name="Toseland A."/>
            <person name="Valas R."/>
            <person name="Veluchamy A."/>
            <person name="Ward B.J."/>
            <person name="Allen A."/>
            <person name="Barry K."/>
            <person name="Falciatore A."/>
            <person name="Ferrante M."/>
            <person name="Fortunato A.E."/>
            <person name="Gloeckner G."/>
            <person name="Gruber A."/>
            <person name="Hipkin R."/>
            <person name="Janech M."/>
            <person name="Kroth P."/>
            <person name="Leese F."/>
            <person name="Lindquist E."/>
            <person name="Lyon B.R."/>
            <person name="Martin J."/>
            <person name="Mayer C."/>
            <person name="Parker M."/>
            <person name="Quesneville H."/>
            <person name="Raymond J."/>
            <person name="Uhlig C."/>
            <person name="Valentin K.U."/>
            <person name="Worden A.Z."/>
            <person name="Armbrust E.V."/>
            <person name="Bowler C."/>
            <person name="Green B."/>
            <person name="Moulton V."/>
            <person name="Van Oosterhout C."/>
            <person name="Grigoriev I."/>
        </authorList>
    </citation>
    <scope>NUCLEOTIDE SEQUENCE [LARGE SCALE GENOMIC DNA]</scope>
    <source>
        <strain evidence="14 15">CCMP1102</strain>
    </source>
</reference>
<dbReference type="Gene3D" id="3.40.50.300">
    <property type="entry name" value="P-loop containing nucleotide triphosphate hydrolases"/>
    <property type="match status" value="2"/>
</dbReference>
<evidence type="ECO:0000256" key="9">
    <source>
        <dbReference type="ARBA" id="ARBA00023136"/>
    </source>
</evidence>
<dbReference type="PROSITE" id="PS00211">
    <property type="entry name" value="ABC_TRANSPORTER_1"/>
    <property type="match status" value="2"/>
</dbReference>
<dbReference type="AlphaFoldDB" id="A0A1E7F5Q3"/>
<dbReference type="Gene3D" id="1.20.1560.10">
    <property type="entry name" value="ABC transporter type 1, transmembrane domain"/>
    <property type="match status" value="2"/>
</dbReference>
<dbReference type="Pfam" id="PF00005">
    <property type="entry name" value="ABC_tran"/>
    <property type="match status" value="2"/>
</dbReference>
<organism evidence="14 15">
    <name type="scientific">Fragilariopsis cylindrus CCMP1102</name>
    <dbReference type="NCBI Taxonomy" id="635003"/>
    <lineage>
        <taxon>Eukaryota</taxon>
        <taxon>Sar</taxon>
        <taxon>Stramenopiles</taxon>
        <taxon>Ochrophyta</taxon>
        <taxon>Bacillariophyta</taxon>
        <taxon>Bacillariophyceae</taxon>
        <taxon>Bacillariophycidae</taxon>
        <taxon>Bacillariales</taxon>
        <taxon>Bacillariaceae</taxon>
        <taxon>Fragilariopsis</taxon>
    </lineage>
</organism>
<feature type="transmembrane region" description="Helical" evidence="11">
    <location>
        <begin position="251"/>
        <end position="271"/>
    </location>
</feature>
<feature type="transmembrane region" description="Helical" evidence="11">
    <location>
        <begin position="111"/>
        <end position="133"/>
    </location>
</feature>
<dbReference type="FunFam" id="1.20.1560.10:FF:000006">
    <property type="entry name" value="ATP-binding cassette, sub-family C (CFTR/MRP), member 9"/>
    <property type="match status" value="1"/>
</dbReference>
<keyword evidence="3" id="KW-0813">Transport</keyword>
<proteinExistence type="inferred from homology"/>
<dbReference type="GO" id="GO:0005524">
    <property type="term" value="F:ATP binding"/>
    <property type="evidence" value="ECO:0007669"/>
    <property type="project" value="UniProtKB-KW"/>
</dbReference>
<feature type="domain" description="ABC transporter" evidence="12">
    <location>
        <begin position="952"/>
        <end position="1199"/>
    </location>
</feature>
<dbReference type="KEGG" id="fcy:FRACYDRAFT_188512"/>
<dbReference type="FunFam" id="3.40.50.300:FF:000997">
    <property type="entry name" value="Multidrug resistance-associated protein 1"/>
    <property type="match status" value="1"/>
</dbReference>
<keyword evidence="15" id="KW-1185">Reference proteome</keyword>
<sequence length="1204" mass="133103">MGALLKLVHDTCVFIAPQVLNKLILYFGSEDKPLSYGLWLTFVITISQIAMSFCLRHYFFKCYKFGLQIRTAVTVAVYEKALFLSAGERHTRSLGEITNLMSIDAQRLQELVTYLHAIWYSFYQILFALFLLWKQLGPSALAGLFVICIMIPVTKAVAKYMGGLQRHVMTSKDERVNVNSEVLGAMKVVKLQAWETPFIDRITKLRDNELTCLLNYIVAQCASIMLWSAVPLAVSLSTFASYVYLGNELDVATALTSVALFDILRFPLFMLPQIINRIVEAGVSLQRVRSFLLSEEHEPIGPGSLPVNGHVRMCTVTAAYEKSRGCLSSNMLCLKRIDFECKPGQLIAIVGSVGSGKSSFLNGILGEVRKLCGTTEVKGKLAFFSQNPFILNATVKANILFSHTNEPVDEVKYQRAIECCALKHDLELLPAGDRTEIGEKGITLSGGQKARVALARAVYHGADISLIDDALSAVDAHVAKHLFNECIVKDLLEGDGKSFKKRSVILATNALQHLNHPRVNKIVVLQEGRIVEQGSYKELSKDKSSEFSRFLAVIDDTGVKSSITEDTIEQLEEEMSGIPDDNIEASIRKSERSESSKKDDSKLMTIEERSVGHVGIDVYLYWARAAGGVWIPVILVLVFGSVECLSFLSKWWLTYWSSHGSEHNQAYFLGFYGLISLVIIFGIFLRLIFIMLVGIRASRKIYANLLQVIMHAPMSFFEVTPIGRIINRFSQDVYTIDSQLMTAARSYLSTMLSVVSAIVVNTGVSPGFTIGIIPLIFYYAAQQRFFTVTYRELKRLDSVGRSPIYALLGETIDGVATIRAHAGEPSLTIRLKKMLDIQQNAYYLLCVAQCWLAIRLELVGALVITLSCLLAVYQHNFYPFDPQFAGLAGLAISYALAITQSLNWSVRMASDLEASMISVERIRSYCQVESEAPRDIDGDNSLPKSWPTGGSVEFSNASLRYRPGLPRVLKGLDIKFPERSKIGVVGRTGAGKSTLMVSLLRIVELDSGKIFIDGIDTRKVGLTKLRSNIAVIPQEPLLFSGTIQSNLDPFGEFEDYELSSVLTRVGLFTDVKASTSNSSLSSLGMSHIQSLKDPVMEGGSNFSVGQRQLLVIARALLSGASIVIMDEATAAVDADTDARIQKVMRSEFADATCITVAHRINTIMDSDFILVMDNGKAAEFDTPQKLISKGGMFRDLVQASSHTF</sequence>
<evidence type="ECO:0000256" key="1">
    <source>
        <dbReference type="ARBA" id="ARBA00004128"/>
    </source>
</evidence>
<dbReference type="PROSITE" id="PS50893">
    <property type="entry name" value="ABC_TRANSPORTER_2"/>
    <property type="match status" value="2"/>
</dbReference>
<dbReference type="GO" id="GO:0016887">
    <property type="term" value="F:ATP hydrolysis activity"/>
    <property type="evidence" value="ECO:0007669"/>
    <property type="project" value="InterPro"/>
</dbReference>
<dbReference type="InterPro" id="IPR003593">
    <property type="entry name" value="AAA+_ATPase"/>
</dbReference>
<dbReference type="GO" id="GO:0005774">
    <property type="term" value="C:vacuolar membrane"/>
    <property type="evidence" value="ECO:0007669"/>
    <property type="project" value="UniProtKB-SubCell"/>
</dbReference>
<dbReference type="GO" id="GO:0140359">
    <property type="term" value="F:ABC-type transporter activity"/>
    <property type="evidence" value="ECO:0007669"/>
    <property type="project" value="InterPro"/>
</dbReference>
<evidence type="ECO:0000256" key="2">
    <source>
        <dbReference type="ARBA" id="ARBA00009726"/>
    </source>
</evidence>
<feature type="domain" description="ABC transmembrane type-1" evidence="13">
    <location>
        <begin position="1"/>
        <end position="280"/>
    </location>
</feature>